<feature type="domain" description="DUF7699" evidence="3">
    <location>
        <begin position="75"/>
        <end position="123"/>
    </location>
</feature>
<organism evidence="4 5">
    <name type="scientific">Platanthera guangdongensis</name>
    <dbReference type="NCBI Taxonomy" id="2320717"/>
    <lineage>
        <taxon>Eukaryota</taxon>
        <taxon>Viridiplantae</taxon>
        <taxon>Streptophyta</taxon>
        <taxon>Embryophyta</taxon>
        <taxon>Tracheophyta</taxon>
        <taxon>Spermatophyta</taxon>
        <taxon>Magnoliopsida</taxon>
        <taxon>Liliopsida</taxon>
        <taxon>Asparagales</taxon>
        <taxon>Orchidaceae</taxon>
        <taxon>Orchidoideae</taxon>
        <taxon>Orchideae</taxon>
        <taxon>Orchidinae</taxon>
        <taxon>Platanthera</taxon>
    </lineage>
</organism>
<sequence length="395" mass="44665">MASDQEQSREIENEPESDEFECSEDSDDDPSFDVVEETRSALSAIRKVVDENLESESEIDAVESEIPKLDEKDEKSFEKVEELIKGPSCGTRTVAGRIVKESYGAAKQQHTFTMWDNEPERLKVLQEKHDRGFCARSSRDMRIQMKERRINGIAIKSFLEQVVDFCWKLCNYECFSENSPEMGDLLGRTCRPHVEKDKTSLGLKPELLGDFSPVLLFLNNQHDMQISEFNFLLTNQCSSCIVCRKNITAGKENQPLQRGNIQRRGDGSVLQHLPSIGSQILCRNNITGDKENNHLQTQQIGEGPILQQPLPSILGNPPPELAISSLPALRASLFDHRTHVSASRAPNSWNSGLMNHRDRQHYHHGRSHGFRFFVSVDIFALRSSKVGPKQHAAPI</sequence>
<accession>A0ABR2LJ90</accession>
<keyword evidence="5" id="KW-1185">Reference proteome</keyword>
<dbReference type="Pfam" id="PF24766">
    <property type="entry name" value="DUF7699"/>
    <property type="match status" value="1"/>
</dbReference>
<reference evidence="4 5" key="1">
    <citation type="journal article" date="2022" name="Nat. Plants">
        <title>Genomes of leafy and leafless Platanthera orchids illuminate the evolution of mycoheterotrophy.</title>
        <authorList>
            <person name="Li M.H."/>
            <person name="Liu K.W."/>
            <person name="Li Z."/>
            <person name="Lu H.C."/>
            <person name="Ye Q.L."/>
            <person name="Zhang D."/>
            <person name="Wang J.Y."/>
            <person name="Li Y.F."/>
            <person name="Zhong Z.M."/>
            <person name="Liu X."/>
            <person name="Yu X."/>
            <person name="Liu D.K."/>
            <person name="Tu X.D."/>
            <person name="Liu B."/>
            <person name="Hao Y."/>
            <person name="Liao X.Y."/>
            <person name="Jiang Y.T."/>
            <person name="Sun W.H."/>
            <person name="Chen J."/>
            <person name="Chen Y.Q."/>
            <person name="Ai Y."/>
            <person name="Zhai J.W."/>
            <person name="Wu S.S."/>
            <person name="Zhou Z."/>
            <person name="Hsiao Y.Y."/>
            <person name="Wu W.L."/>
            <person name="Chen Y.Y."/>
            <person name="Lin Y.F."/>
            <person name="Hsu J.L."/>
            <person name="Li C.Y."/>
            <person name="Wang Z.W."/>
            <person name="Zhao X."/>
            <person name="Zhong W.Y."/>
            <person name="Ma X.K."/>
            <person name="Ma L."/>
            <person name="Huang J."/>
            <person name="Chen G.Z."/>
            <person name="Huang M.Z."/>
            <person name="Huang L."/>
            <person name="Peng D.H."/>
            <person name="Luo Y.B."/>
            <person name="Zou S.Q."/>
            <person name="Chen S.P."/>
            <person name="Lan S."/>
            <person name="Tsai W.C."/>
            <person name="Van de Peer Y."/>
            <person name="Liu Z.J."/>
        </authorList>
    </citation>
    <scope>NUCLEOTIDE SEQUENCE [LARGE SCALE GENOMIC DNA]</scope>
    <source>
        <strain evidence="4">Lor288</strain>
    </source>
</reference>
<dbReference type="PANTHER" id="PTHR35323">
    <property type="entry name" value="SAP DOMAIN-CONTAINING PROTEIN"/>
    <property type="match status" value="1"/>
</dbReference>
<gene>
    <name evidence="4" type="ORF">KSP40_PGU016587</name>
</gene>
<evidence type="ECO:0000313" key="4">
    <source>
        <dbReference type="EMBL" id="KAK8942159.1"/>
    </source>
</evidence>
<feature type="compositionally biased region" description="Acidic residues" evidence="2">
    <location>
        <begin position="13"/>
        <end position="32"/>
    </location>
</feature>
<proteinExistence type="predicted"/>
<protein>
    <submittedName>
        <fullName evidence="4">Zinc finger CCCH domain-containing protein 62</fullName>
    </submittedName>
</protein>
<dbReference type="PANTHER" id="PTHR35323:SF5">
    <property type="entry name" value="ZINC FINGER CCCH DOMAIN-CONTAINING PROTEIN 62"/>
    <property type="match status" value="1"/>
</dbReference>
<dbReference type="InterPro" id="IPR056116">
    <property type="entry name" value="DUF7699"/>
</dbReference>
<feature type="region of interest" description="Disordered" evidence="2">
    <location>
        <begin position="1"/>
        <end position="32"/>
    </location>
</feature>
<evidence type="ECO:0000256" key="2">
    <source>
        <dbReference type="SAM" id="MobiDB-lite"/>
    </source>
</evidence>
<feature type="compositionally biased region" description="Basic and acidic residues" evidence="2">
    <location>
        <begin position="1"/>
        <end position="12"/>
    </location>
</feature>
<keyword evidence="1" id="KW-0175">Coiled coil</keyword>
<dbReference type="EMBL" id="JBBWWR010000019">
    <property type="protein sequence ID" value="KAK8942159.1"/>
    <property type="molecule type" value="Genomic_DNA"/>
</dbReference>
<dbReference type="Proteomes" id="UP001412067">
    <property type="component" value="Unassembled WGS sequence"/>
</dbReference>
<evidence type="ECO:0000259" key="3">
    <source>
        <dbReference type="Pfam" id="PF24766"/>
    </source>
</evidence>
<name>A0ABR2LJ90_9ASPA</name>
<evidence type="ECO:0000256" key="1">
    <source>
        <dbReference type="SAM" id="Coils"/>
    </source>
</evidence>
<comment type="caution">
    <text evidence="4">The sequence shown here is derived from an EMBL/GenBank/DDBJ whole genome shotgun (WGS) entry which is preliminary data.</text>
</comment>
<feature type="coiled-coil region" evidence="1">
    <location>
        <begin position="45"/>
        <end position="72"/>
    </location>
</feature>
<evidence type="ECO:0000313" key="5">
    <source>
        <dbReference type="Proteomes" id="UP001412067"/>
    </source>
</evidence>